<protein>
    <submittedName>
        <fullName evidence="1">Uncharacterized protein</fullName>
    </submittedName>
</protein>
<evidence type="ECO:0000313" key="2">
    <source>
        <dbReference type="Proteomes" id="UP000663920"/>
    </source>
</evidence>
<dbReference type="KEGG" id="pcea:J3359_03495"/>
<keyword evidence="2" id="KW-1185">Reference proteome</keyword>
<organism evidence="1 2">
    <name type="scientific">Polaribacter cellanae</name>
    <dbReference type="NCBI Taxonomy" id="2818493"/>
    <lineage>
        <taxon>Bacteria</taxon>
        <taxon>Pseudomonadati</taxon>
        <taxon>Bacteroidota</taxon>
        <taxon>Flavobacteriia</taxon>
        <taxon>Flavobacteriales</taxon>
        <taxon>Flavobacteriaceae</taxon>
    </lineage>
</organism>
<dbReference type="RefSeq" id="WP_208079366.1">
    <property type="nucleotide sequence ID" value="NZ_CP071869.1"/>
</dbReference>
<reference evidence="1 2" key="1">
    <citation type="submission" date="2021-03" db="EMBL/GenBank/DDBJ databases">
        <title>Complete genome of Polaribacter_sp.SM13.</title>
        <authorList>
            <person name="Jeong S.W."/>
            <person name="Bae J.W."/>
        </authorList>
    </citation>
    <scope>NUCLEOTIDE SEQUENCE [LARGE SCALE GENOMIC DNA]</scope>
    <source>
        <strain evidence="1 2">SM13</strain>
    </source>
</reference>
<proteinExistence type="predicted"/>
<dbReference type="AlphaFoldDB" id="A0A975H9U4"/>
<sequence length="189" mass="22236">MENFQEIIGKALDGLDNDTHMYPNRDFPNKCIQCSTPLNKGINPQYKLKKKQYDLSHTYDGYTIVSERFKQFCLKNNFKGLVFSPLPNDKNFYVFRSNNIFEIDPIRRKVKFDRYCDKCKRFTSVAGGTPAFSKYSDKKLKNTIYRSDIEFGGIYELSPFLIISLEVFELIRKEKFKGIYFGKNSIIYL</sequence>
<dbReference type="EMBL" id="CP071869">
    <property type="protein sequence ID" value="QTE23355.1"/>
    <property type="molecule type" value="Genomic_DNA"/>
</dbReference>
<accession>A0A975H9U4</accession>
<evidence type="ECO:0000313" key="1">
    <source>
        <dbReference type="EMBL" id="QTE23355.1"/>
    </source>
</evidence>
<dbReference type="Proteomes" id="UP000663920">
    <property type="component" value="Chromosome"/>
</dbReference>
<name>A0A975H9U4_9FLAO</name>
<gene>
    <name evidence="1" type="ORF">J3359_03495</name>
</gene>